<gene>
    <name evidence="2" type="ORF">THAOC_21039</name>
</gene>
<evidence type="ECO:0000256" key="1">
    <source>
        <dbReference type="SAM" id="MobiDB-lite"/>
    </source>
</evidence>
<protein>
    <submittedName>
        <fullName evidence="2">Uncharacterized protein</fullName>
    </submittedName>
</protein>
<name>K0S0G9_THAOC</name>
<evidence type="ECO:0000313" key="3">
    <source>
        <dbReference type="Proteomes" id="UP000266841"/>
    </source>
</evidence>
<evidence type="ECO:0000313" key="2">
    <source>
        <dbReference type="EMBL" id="EJK58805.1"/>
    </source>
</evidence>
<keyword evidence="3" id="KW-1185">Reference proteome</keyword>
<proteinExistence type="predicted"/>
<reference evidence="2 3" key="1">
    <citation type="journal article" date="2012" name="Genome Biol.">
        <title>Genome and low-iron response of an oceanic diatom adapted to chronic iron limitation.</title>
        <authorList>
            <person name="Lommer M."/>
            <person name="Specht M."/>
            <person name="Roy A.S."/>
            <person name="Kraemer L."/>
            <person name="Andreson R."/>
            <person name="Gutowska M.A."/>
            <person name="Wolf J."/>
            <person name="Bergner S.V."/>
            <person name="Schilhabel M.B."/>
            <person name="Klostermeier U.C."/>
            <person name="Beiko R.G."/>
            <person name="Rosenstiel P."/>
            <person name="Hippler M."/>
            <person name="Laroche J."/>
        </authorList>
    </citation>
    <scope>NUCLEOTIDE SEQUENCE [LARGE SCALE GENOMIC DNA]</scope>
    <source>
        <strain evidence="2 3">CCMP1005</strain>
    </source>
</reference>
<feature type="non-terminal residue" evidence="2">
    <location>
        <position position="1"/>
    </location>
</feature>
<accession>K0S0G9</accession>
<dbReference type="AlphaFoldDB" id="K0S0G9"/>
<comment type="caution">
    <text evidence="2">The sequence shown here is derived from an EMBL/GenBank/DDBJ whole genome shotgun (WGS) entry which is preliminary data.</text>
</comment>
<organism evidence="2 3">
    <name type="scientific">Thalassiosira oceanica</name>
    <name type="common">Marine diatom</name>
    <dbReference type="NCBI Taxonomy" id="159749"/>
    <lineage>
        <taxon>Eukaryota</taxon>
        <taxon>Sar</taxon>
        <taxon>Stramenopiles</taxon>
        <taxon>Ochrophyta</taxon>
        <taxon>Bacillariophyta</taxon>
        <taxon>Coscinodiscophyceae</taxon>
        <taxon>Thalassiosirophycidae</taxon>
        <taxon>Thalassiosirales</taxon>
        <taxon>Thalassiosiraceae</taxon>
        <taxon>Thalassiosira</taxon>
    </lineage>
</organism>
<dbReference type="EMBL" id="AGNL01024184">
    <property type="protein sequence ID" value="EJK58805.1"/>
    <property type="molecule type" value="Genomic_DNA"/>
</dbReference>
<dbReference type="Proteomes" id="UP000266841">
    <property type="component" value="Unassembled WGS sequence"/>
</dbReference>
<feature type="region of interest" description="Disordered" evidence="1">
    <location>
        <begin position="21"/>
        <end position="50"/>
    </location>
</feature>
<sequence>APFGPGGPAAMITDADTNRSHGIVSALPRPSCRAAGGLRRPPESRAFPTSKPTIYLHDASSFEPSQRTLDIDYSMMRGRIGRSEDIYTNLRNPG</sequence>